<evidence type="ECO:0000313" key="1">
    <source>
        <dbReference type="EMBL" id="PUU80830.1"/>
    </source>
</evidence>
<dbReference type="Proteomes" id="UP000244722">
    <property type="component" value="Unassembled WGS sequence"/>
</dbReference>
<protein>
    <submittedName>
        <fullName evidence="1">Uncharacterized protein</fullName>
    </submittedName>
</protein>
<reference evidence="1 2" key="1">
    <citation type="submission" date="2017-04" db="EMBL/GenBank/DDBJ databases">
        <title>Draft genome sequence of Tuber borchii Vittad., a whitish edible truffle.</title>
        <authorList>
            <consortium name="DOE Joint Genome Institute"/>
            <person name="Murat C."/>
            <person name="Kuo A."/>
            <person name="Barry K.W."/>
            <person name="Clum A."/>
            <person name="Dockter R.B."/>
            <person name="Fauchery L."/>
            <person name="Iotti M."/>
            <person name="Kohler A."/>
            <person name="Labutti K."/>
            <person name="Lindquist E.A."/>
            <person name="Lipzen A."/>
            <person name="Ohm R.A."/>
            <person name="Wang M."/>
            <person name="Grigoriev I.V."/>
            <person name="Zambonelli A."/>
            <person name="Martin F.M."/>
        </authorList>
    </citation>
    <scope>NUCLEOTIDE SEQUENCE [LARGE SCALE GENOMIC DNA]</scope>
    <source>
        <strain evidence="1 2">Tbo3840</strain>
    </source>
</reference>
<comment type="caution">
    <text evidence="1">The sequence shown here is derived from an EMBL/GenBank/DDBJ whole genome shotgun (WGS) entry which is preliminary data.</text>
</comment>
<gene>
    <name evidence="1" type="ORF">B9Z19DRAFT_1078424</name>
</gene>
<dbReference type="AlphaFoldDB" id="A0A2T6ZZF3"/>
<accession>A0A2T6ZZF3</accession>
<sequence length="51" mass="5530">MPRFSDHPISVMPSLPTALPLTHIASLPNHSALSLSTPPTISFTARTTKYQ</sequence>
<keyword evidence="2" id="KW-1185">Reference proteome</keyword>
<dbReference type="EMBL" id="NESQ01000055">
    <property type="protein sequence ID" value="PUU80830.1"/>
    <property type="molecule type" value="Genomic_DNA"/>
</dbReference>
<name>A0A2T6ZZF3_TUBBO</name>
<proteinExistence type="predicted"/>
<evidence type="ECO:0000313" key="2">
    <source>
        <dbReference type="Proteomes" id="UP000244722"/>
    </source>
</evidence>
<organism evidence="1 2">
    <name type="scientific">Tuber borchii</name>
    <name type="common">White truffle</name>
    <dbReference type="NCBI Taxonomy" id="42251"/>
    <lineage>
        <taxon>Eukaryota</taxon>
        <taxon>Fungi</taxon>
        <taxon>Dikarya</taxon>
        <taxon>Ascomycota</taxon>
        <taxon>Pezizomycotina</taxon>
        <taxon>Pezizomycetes</taxon>
        <taxon>Pezizales</taxon>
        <taxon>Tuberaceae</taxon>
        <taxon>Tuber</taxon>
    </lineage>
</organism>